<dbReference type="Gene3D" id="4.10.60.10">
    <property type="entry name" value="Zinc finger, CCHC-type"/>
    <property type="match status" value="1"/>
</dbReference>
<dbReference type="Pfam" id="PF00098">
    <property type="entry name" value="zf-CCHC"/>
    <property type="match status" value="1"/>
</dbReference>
<name>A0A8H7UR12_9FUNG</name>
<dbReference type="PANTHER" id="PTHR11188">
    <property type="entry name" value="ARRESTIN DOMAIN CONTAINING PROTEIN"/>
    <property type="match status" value="1"/>
</dbReference>
<dbReference type="InterPro" id="IPR050357">
    <property type="entry name" value="Arrestin_domain-protein"/>
</dbReference>
<gene>
    <name evidence="3" type="ORF">INT47_004474</name>
</gene>
<dbReference type="SMART" id="SM01017">
    <property type="entry name" value="Arrestin_C"/>
    <property type="match status" value="1"/>
</dbReference>
<dbReference type="OrthoDB" id="2248168at2759"/>
<keyword evidence="1" id="KW-0862">Zinc</keyword>
<dbReference type="GO" id="GO:0005737">
    <property type="term" value="C:cytoplasm"/>
    <property type="evidence" value="ECO:0007669"/>
    <property type="project" value="TreeGrafter"/>
</dbReference>
<keyword evidence="1" id="KW-0479">Metal-binding</keyword>
<dbReference type="Gene3D" id="2.60.40.640">
    <property type="match status" value="1"/>
</dbReference>
<evidence type="ECO:0000313" key="3">
    <source>
        <dbReference type="EMBL" id="KAG2195366.1"/>
    </source>
</evidence>
<evidence type="ECO:0000259" key="2">
    <source>
        <dbReference type="PROSITE" id="PS50158"/>
    </source>
</evidence>
<protein>
    <recommendedName>
        <fullName evidence="2">CCHC-type domain-containing protein</fullName>
    </recommendedName>
</protein>
<keyword evidence="1" id="KW-0863">Zinc-finger</keyword>
<reference evidence="3" key="1">
    <citation type="submission" date="2020-12" db="EMBL/GenBank/DDBJ databases">
        <title>Metabolic potential, ecology and presence of endohyphal bacteria is reflected in genomic diversity of Mucoromycotina.</title>
        <authorList>
            <person name="Muszewska A."/>
            <person name="Okrasinska A."/>
            <person name="Steczkiewicz K."/>
            <person name="Drgas O."/>
            <person name="Orlowska M."/>
            <person name="Perlinska-Lenart U."/>
            <person name="Aleksandrzak-Piekarczyk T."/>
            <person name="Szatraj K."/>
            <person name="Zielenkiewicz U."/>
            <person name="Pilsyk S."/>
            <person name="Malc E."/>
            <person name="Mieczkowski P."/>
            <person name="Kruszewska J.S."/>
            <person name="Biernat P."/>
            <person name="Pawlowska J."/>
        </authorList>
    </citation>
    <scope>NUCLEOTIDE SEQUENCE</scope>
    <source>
        <strain evidence="3">WA0000017839</strain>
    </source>
</reference>
<comment type="caution">
    <text evidence="3">The sequence shown here is derived from an EMBL/GenBank/DDBJ whole genome shotgun (WGS) entry which is preliminary data.</text>
</comment>
<dbReference type="CDD" id="cd00590">
    <property type="entry name" value="RRM_SF"/>
    <property type="match status" value="1"/>
</dbReference>
<organism evidence="3 4">
    <name type="scientific">Mucor saturninus</name>
    <dbReference type="NCBI Taxonomy" id="64648"/>
    <lineage>
        <taxon>Eukaryota</taxon>
        <taxon>Fungi</taxon>
        <taxon>Fungi incertae sedis</taxon>
        <taxon>Mucoromycota</taxon>
        <taxon>Mucoromycotina</taxon>
        <taxon>Mucoromycetes</taxon>
        <taxon>Mucorales</taxon>
        <taxon>Mucorineae</taxon>
        <taxon>Mucoraceae</taxon>
        <taxon>Mucor</taxon>
    </lineage>
</organism>
<dbReference type="Proteomes" id="UP000603453">
    <property type="component" value="Unassembled WGS sequence"/>
</dbReference>
<dbReference type="PROSITE" id="PS50158">
    <property type="entry name" value="ZF_CCHC"/>
    <property type="match status" value="1"/>
</dbReference>
<dbReference type="GO" id="GO:0008270">
    <property type="term" value="F:zinc ion binding"/>
    <property type="evidence" value="ECO:0007669"/>
    <property type="project" value="UniProtKB-KW"/>
</dbReference>
<dbReference type="EMBL" id="JAEPRD010000172">
    <property type="protein sequence ID" value="KAG2195366.1"/>
    <property type="molecule type" value="Genomic_DNA"/>
</dbReference>
<dbReference type="InterPro" id="IPR014752">
    <property type="entry name" value="Arrestin-like_C"/>
</dbReference>
<dbReference type="PANTHER" id="PTHR11188:SF17">
    <property type="entry name" value="FI21816P1"/>
    <property type="match status" value="1"/>
</dbReference>
<dbReference type="Pfam" id="PF02752">
    <property type="entry name" value="Arrestin_C"/>
    <property type="match status" value="1"/>
</dbReference>
<feature type="domain" description="CCHC-type" evidence="2">
    <location>
        <begin position="620"/>
        <end position="634"/>
    </location>
</feature>
<sequence length="727" mass="82155">MGEKPIVSIKLKDNKPFYFEDERIQVTINLQLKKLIDGKDGGKIKYTVEIRLGSTRFFKKIIRAKSSIALPLVAKVDIDMNGLEKQKETSISWPQEEKDEDMYVLSASIPHEGWLLGTTIDVEINLKQPKIHVPVESLVAELICQESIASVRDRVPETTWQLDDRIVEKYSLKGEILASTQIITLPIPSNLTPTISSLSAKVMRLDYKLRVTVELQNRNRVLSVNLPLVIGTKRTFYQKPAVEDLDSSNHETHQSNDPNLSNCAPNSFGYYFNSPEYYPHPFGLSGAKKRTCLSSVRSTLCMSPYFSVGPVDSPSYFQSSSTRSLSLVYPPHQQPSSPAIILGTDSHNIFPQPNLSPMQCIPEDTSNNRNASRTMGSPFNKYLFTNESYAQTFGLLQQYQFSLEKEEHSNQLEELSCDSLYLEAIEENSIIISLSEFIGMKFKSKNLNLILREHFPNGLGLRARHVNKELKHIEINFGSAAERDEALTKKLVIFNKTIRISRPLDKDTTVIRVEISNIPMQSEDLLKSHMIDIFKQYGEILKIGIYRVTDGGWFTGKGFVTLRKHKSDLMYHQLAPQITSWKANTKLHLAYLNISTTCKYCHGDHNKSKCPMISAKKRACFQCGSPGHLKANCPLASWNQRKNTKVSAGSLSNNTTSQDLSVPELYESDIQSISMSGDSLANSDDDDTIERTSDNNHRCDLKKKRYITINNICGHIELNKINTLEVD</sequence>
<dbReference type="GO" id="GO:0015031">
    <property type="term" value="P:protein transport"/>
    <property type="evidence" value="ECO:0007669"/>
    <property type="project" value="TreeGrafter"/>
</dbReference>
<proteinExistence type="predicted"/>
<evidence type="ECO:0000313" key="4">
    <source>
        <dbReference type="Proteomes" id="UP000603453"/>
    </source>
</evidence>
<dbReference type="AlphaFoldDB" id="A0A8H7UR12"/>
<dbReference type="SMART" id="SM00343">
    <property type="entry name" value="ZnF_C2HC"/>
    <property type="match status" value="1"/>
</dbReference>
<accession>A0A8H7UR12</accession>
<dbReference type="GO" id="GO:0003676">
    <property type="term" value="F:nucleic acid binding"/>
    <property type="evidence" value="ECO:0007669"/>
    <property type="project" value="InterPro"/>
</dbReference>
<evidence type="ECO:0000256" key="1">
    <source>
        <dbReference type="PROSITE-ProRule" id="PRU00047"/>
    </source>
</evidence>
<keyword evidence="4" id="KW-1185">Reference proteome</keyword>
<dbReference type="InterPro" id="IPR001878">
    <property type="entry name" value="Znf_CCHC"/>
</dbReference>
<dbReference type="InterPro" id="IPR011022">
    <property type="entry name" value="Arrestin_C-like"/>
</dbReference>